<evidence type="ECO:0000256" key="1">
    <source>
        <dbReference type="SAM" id="Phobius"/>
    </source>
</evidence>
<keyword evidence="1" id="KW-0472">Membrane</keyword>
<name>A0A495JYD4_9ACTN</name>
<dbReference type="AlphaFoldDB" id="A0A495JYD4"/>
<organism evidence="2 3">
    <name type="scientific">Micromonospora pisi</name>
    <dbReference type="NCBI Taxonomy" id="589240"/>
    <lineage>
        <taxon>Bacteria</taxon>
        <taxon>Bacillati</taxon>
        <taxon>Actinomycetota</taxon>
        <taxon>Actinomycetes</taxon>
        <taxon>Micromonosporales</taxon>
        <taxon>Micromonosporaceae</taxon>
        <taxon>Micromonospora</taxon>
    </lineage>
</organism>
<comment type="caution">
    <text evidence="2">The sequence shown here is derived from an EMBL/GenBank/DDBJ whole genome shotgun (WGS) entry which is preliminary data.</text>
</comment>
<gene>
    <name evidence="2" type="ORF">BDK92_7720</name>
</gene>
<proteinExistence type="predicted"/>
<protein>
    <submittedName>
        <fullName evidence="2">Uncharacterized protein</fullName>
    </submittedName>
</protein>
<keyword evidence="1" id="KW-0812">Transmembrane</keyword>
<sequence length="168" mass="17473">MTVGPYGNARVDHAQAALDGAIAGTVGTMALNAATYLDMTYRGRAASSTPEQTVGRLADAVHLNLGSEDRAANRRSALGTLLGYGTGVGTAVLISVLGAGRRWPLPVAALLLGGGAMFSADATLAGLKVSDPRTWSRSDWLSDALPHLAYGFAAAATWYRLGRSRRSR</sequence>
<evidence type="ECO:0000313" key="2">
    <source>
        <dbReference type="EMBL" id="RKR93199.1"/>
    </source>
</evidence>
<evidence type="ECO:0000313" key="3">
    <source>
        <dbReference type="Proteomes" id="UP000277671"/>
    </source>
</evidence>
<dbReference type="Proteomes" id="UP000277671">
    <property type="component" value="Unassembled WGS sequence"/>
</dbReference>
<keyword evidence="1" id="KW-1133">Transmembrane helix</keyword>
<feature type="transmembrane region" description="Helical" evidence="1">
    <location>
        <begin position="105"/>
        <end position="124"/>
    </location>
</feature>
<feature type="transmembrane region" description="Helical" evidence="1">
    <location>
        <begin position="77"/>
        <end position="98"/>
    </location>
</feature>
<dbReference type="EMBL" id="RBKT01000001">
    <property type="protein sequence ID" value="RKR93199.1"/>
    <property type="molecule type" value="Genomic_DNA"/>
</dbReference>
<keyword evidence="3" id="KW-1185">Reference proteome</keyword>
<reference evidence="2 3" key="1">
    <citation type="submission" date="2018-10" db="EMBL/GenBank/DDBJ databases">
        <title>Sequencing the genomes of 1000 actinobacteria strains.</title>
        <authorList>
            <person name="Klenk H.-P."/>
        </authorList>
    </citation>
    <scope>NUCLEOTIDE SEQUENCE [LARGE SCALE GENOMIC DNA]</scope>
    <source>
        <strain evidence="2 3">DSM 45175</strain>
    </source>
</reference>
<accession>A0A495JYD4</accession>